<dbReference type="PANTHER" id="PTHR46206">
    <property type="entry name" value="CYTOCHROME P450"/>
    <property type="match status" value="1"/>
</dbReference>
<name>A0A0F7ZK95_9HYPO</name>
<evidence type="ECO:0000256" key="8">
    <source>
        <dbReference type="PIRSR" id="PIRSR602403-1"/>
    </source>
</evidence>
<dbReference type="PRINTS" id="PR00465">
    <property type="entry name" value="EP450IV"/>
</dbReference>
<sequence length="402" mass="45100">MPAFDEDGLHAFSKVLQHDLTRNIVNTEQVALQEAEHVMEQILVETDSWQEINLTAVLEKVMYQVSQRAYVGLALCRDDGYMENVKGYTRSLGMAMGFVGSLTPWPLRTITGVLAGLPVYWYLLRLQWRLGPVFKDRMERLRMRQREREGMLNDEPEDLITWMSRAVLSGVGPKSVTPNGMVTWLGILAILPTDNLVAGCTNSFLDLASSDPKHGYFRTIRDEANAAFGMNKASGQPISHALNHIDSALRESLRMNSLSSRALHRQVACAGGIVLPDGHRVPRGTWLCIPSGDIQSDDDSYEEARSFKPFRWVPKLIESSDAGKGPTLPLTSEKYLVFGHGRHACPGRWFSFHVMKVVMAYFVANYDIEPLERRPPNAIVGDINLPPMSPIIRIKKLVPLND</sequence>
<evidence type="ECO:0000313" key="10">
    <source>
        <dbReference type="EMBL" id="KJZ70335.1"/>
    </source>
</evidence>
<keyword evidence="4 8" id="KW-0479">Metal-binding</keyword>
<evidence type="ECO:0000256" key="4">
    <source>
        <dbReference type="ARBA" id="ARBA00022723"/>
    </source>
</evidence>
<protein>
    <recommendedName>
        <fullName evidence="12">Cytochrome P450</fullName>
    </recommendedName>
</protein>
<dbReference type="InterPro" id="IPR036396">
    <property type="entry name" value="Cyt_P450_sf"/>
</dbReference>
<evidence type="ECO:0000256" key="6">
    <source>
        <dbReference type="ARBA" id="ARBA00023004"/>
    </source>
</evidence>
<dbReference type="GO" id="GO:0004497">
    <property type="term" value="F:monooxygenase activity"/>
    <property type="evidence" value="ECO:0007669"/>
    <property type="project" value="UniProtKB-KW"/>
</dbReference>
<keyword evidence="5 9" id="KW-0560">Oxidoreductase</keyword>
<dbReference type="PROSITE" id="PS00086">
    <property type="entry name" value="CYTOCHROME_P450"/>
    <property type="match status" value="1"/>
</dbReference>
<dbReference type="EMBL" id="KQ030632">
    <property type="protein sequence ID" value="KJZ70335.1"/>
    <property type="molecule type" value="Genomic_DNA"/>
</dbReference>
<dbReference type="OrthoDB" id="1844152at2759"/>
<dbReference type="InterPro" id="IPR001128">
    <property type="entry name" value="Cyt_P450"/>
</dbReference>
<dbReference type="PANTHER" id="PTHR46206:SF1">
    <property type="entry name" value="P450, PUTATIVE (EUROFUNG)-RELATED"/>
    <property type="match status" value="1"/>
</dbReference>
<dbReference type="SUPFAM" id="SSF48264">
    <property type="entry name" value="Cytochrome P450"/>
    <property type="match status" value="1"/>
</dbReference>
<dbReference type="GO" id="GO:0005506">
    <property type="term" value="F:iron ion binding"/>
    <property type="evidence" value="ECO:0007669"/>
    <property type="project" value="InterPro"/>
</dbReference>
<evidence type="ECO:0000256" key="9">
    <source>
        <dbReference type="RuleBase" id="RU000461"/>
    </source>
</evidence>
<dbReference type="AlphaFoldDB" id="A0A0F7ZK95"/>
<dbReference type="GO" id="GO:0016705">
    <property type="term" value="F:oxidoreductase activity, acting on paired donors, with incorporation or reduction of molecular oxygen"/>
    <property type="evidence" value="ECO:0007669"/>
    <property type="project" value="InterPro"/>
</dbReference>
<keyword evidence="11" id="KW-1185">Reference proteome</keyword>
<keyword evidence="3 8" id="KW-0349">Heme</keyword>
<keyword evidence="6 8" id="KW-0408">Iron</keyword>
<proteinExistence type="inferred from homology"/>
<reference evidence="10 11" key="1">
    <citation type="journal article" date="2014" name="Genome Biol. Evol.">
        <title>Comparative genomics and transcriptomics analyses reveal divergent lifestyle features of nematode endoparasitic fungus Hirsutella minnesotensis.</title>
        <authorList>
            <person name="Lai Y."/>
            <person name="Liu K."/>
            <person name="Zhang X."/>
            <person name="Zhang X."/>
            <person name="Li K."/>
            <person name="Wang N."/>
            <person name="Shu C."/>
            <person name="Wu Y."/>
            <person name="Wang C."/>
            <person name="Bushley K.E."/>
            <person name="Xiang M."/>
            <person name="Liu X."/>
        </authorList>
    </citation>
    <scope>NUCLEOTIDE SEQUENCE [LARGE SCALE GENOMIC DNA]</scope>
    <source>
        <strain evidence="10 11">3608</strain>
    </source>
</reference>
<evidence type="ECO:0008006" key="12">
    <source>
        <dbReference type="Google" id="ProtNLM"/>
    </source>
</evidence>
<comment type="cofactor">
    <cofactor evidence="1 8">
        <name>heme</name>
        <dbReference type="ChEBI" id="CHEBI:30413"/>
    </cofactor>
</comment>
<dbReference type="Gene3D" id="1.10.630.10">
    <property type="entry name" value="Cytochrome P450"/>
    <property type="match status" value="1"/>
</dbReference>
<accession>A0A0F7ZK95</accession>
<evidence type="ECO:0000313" key="11">
    <source>
        <dbReference type="Proteomes" id="UP000054481"/>
    </source>
</evidence>
<dbReference type="GO" id="GO:0020037">
    <property type="term" value="F:heme binding"/>
    <property type="evidence" value="ECO:0007669"/>
    <property type="project" value="InterPro"/>
</dbReference>
<feature type="binding site" description="axial binding residue" evidence="8">
    <location>
        <position position="345"/>
    </location>
    <ligand>
        <name>heme</name>
        <dbReference type="ChEBI" id="CHEBI:30413"/>
    </ligand>
    <ligandPart>
        <name>Fe</name>
        <dbReference type="ChEBI" id="CHEBI:18248"/>
    </ligandPart>
</feature>
<evidence type="ECO:0000256" key="1">
    <source>
        <dbReference type="ARBA" id="ARBA00001971"/>
    </source>
</evidence>
<evidence type="ECO:0000256" key="3">
    <source>
        <dbReference type="ARBA" id="ARBA00022617"/>
    </source>
</evidence>
<comment type="similarity">
    <text evidence="2 9">Belongs to the cytochrome P450 family.</text>
</comment>
<evidence type="ECO:0000256" key="2">
    <source>
        <dbReference type="ARBA" id="ARBA00010617"/>
    </source>
</evidence>
<evidence type="ECO:0000256" key="5">
    <source>
        <dbReference type="ARBA" id="ARBA00023002"/>
    </source>
</evidence>
<dbReference type="InterPro" id="IPR017972">
    <property type="entry name" value="Cyt_P450_CS"/>
</dbReference>
<organism evidence="10 11">
    <name type="scientific">Hirsutella minnesotensis 3608</name>
    <dbReference type="NCBI Taxonomy" id="1043627"/>
    <lineage>
        <taxon>Eukaryota</taxon>
        <taxon>Fungi</taxon>
        <taxon>Dikarya</taxon>
        <taxon>Ascomycota</taxon>
        <taxon>Pezizomycotina</taxon>
        <taxon>Sordariomycetes</taxon>
        <taxon>Hypocreomycetidae</taxon>
        <taxon>Hypocreales</taxon>
        <taxon>Ophiocordycipitaceae</taxon>
        <taxon>Hirsutella</taxon>
    </lineage>
</organism>
<evidence type="ECO:0000256" key="7">
    <source>
        <dbReference type="ARBA" id="ARBA00023033"/>
    </source>
</evidence>
<dbReference type="Proteomes" id="UP000054481">
    <property type="component" value="Unassembled WGS sequence"/>
</dbReference>
<dbReference type="CDD" id="cd11041">
    <property type="entry name" value="CYP503A1-like"/>
    <property type="match status" value="1"/>
</dbReference>
<dbReference type="Pfam" id="PF00067">
    <property type="entry name" value="p450"/>
    <property type="match status" value="1"/>
</dbReference>
<dbReference type="InterPro" id="IPR002403">
    <property type="entry name" value="Cyt_P450_E_grp-IV"/>
</dbReference>
<gene>
    <name evidence="10" type="ORF">HIM_10264</name>
</gene>
<keyword evidence="7 9" id="KW-0503">Monooxygenase</keyword>